<dbReference type="Gene3D" id="1.20.5.170">
    <property type="match status" value="1"/>
</dbReference>
<dbReference type="EMBL" id="SWKV01000019">
    <property type="protein sequence ID" value="KAF3041752.1"/>
    <property type="molecule type" value="Genomic_DNA"/>
</dbReference>
<feature type="compositionally biased region" description="Basic and acidic residues" evidence="1">
    <location>
        <begin position="36"/>
        <end position="47"/>
    </location>
</feature>
<protein>
    <submittedName>
        <fullName evidence="2">Uncharacterized protein</fullName>
    </submittedName>
</protein>
<feature type="region of interest" description="Disordered" evidence="1">
    <location>
        <begin position="306"/>
        <end position="341"/>
    </location>
</feature>
<sequence>MRSKEPTEPPRKRSRTSEDADDVTFLAGGKKARGRPRVDTQDATAADRRRTQIRLAQRAYRQRKETTISSLKQQSTQLHAVIDEMNRTFLRFHESIVQSGVLRLKPELARDLKQATETFTNCVTTANERPLDSDEDELREVVPQKLPDFTANAAKPKTQSNHAITPETALLNYVFKLSLPYLTLDEIRARFKTILARGVTEDLDWYATPFVHLGGAGTHYERRDAQGKPIPFKNTWTIRQTGPFEKHTIRLESVADGQIRDLEGVDLAGFEGEWFDAYDVQGYLEEQWHCKIDPKSSFAECIVEDETGTSSDNETGPPSLTRGSTAGTPDNSPPPIPSSFNSFEPSYGLDMRFSNAPASNFIAAPARPGLIDLSYDQTLGLDLAPDFSIGFDCNGSYSTLGLDMMNDVEQLPVVKQKPKKVAWVDVSKLVDKMIKRAVCLGRAPGYRRKDVDLAFREALISAF</sequence>
<name>A0A9P4WU27_9PLEO</name>
<dbReference type="GO" id="GO:0003700">
    <property type="term" value="F:DNA-binding transcription factor activity"/>
    <property type="evidence" value="ECO:0007669"/>
    <property type="project" value="InterPro"/>
</dbReference>
<dbReference type="PANTHER" id="PTHR40618:SF1">
    <property type="entry name" value="B-ZIP TRANSCRIPTION FACTOR (EUROFUNG)"/>
    <property type="match status" value="1"/>
</dbReference>
<dbReference type="PANTHER" id="PTHR40618">
    <property type="entry name" value="B-ZIP TRANSCRIPTION FACTOR (EUROFUNG)-RELATED"/>
    <property type="match status" value="1"/>
</dbReference>
<feature type="region of interest" description="Disordered" evidence="1">
    <location>
        <begin position="1"/>
        <end position="47"/>
    </location>
</feature>
<organism evidence="2 3">
    <name type="scientific">Didymella heteroderae</name>
    <dbReference type="NCBI Taxonomy" id="1769908"/>
    <lineage>
        <taxon>Eukaryota</taxon>
        <taxon>Fungi</taxon>
        <taxon>Dikarya</taxon>
        <taxon>Ascomycota</taxon>
        <taxon>Pezizomycotina</taxon>
        <taxon>Dothideomycetes</taxon>
        <taxon>Pleosporomycetidae</taxon>
        <taxon>Pleosporales</taxon>
        <taxon>Pleosporineae</taxon>
        <taxon>Didymellaceae</taxon>
        <taxon>Didymella</taxon>
    </lineage>
</organism>
<dbReference type="SUPFAM" id="SSF57959">
    <property type="entry name" value="Leucine zipper domain"/>
    <property type="match status" value="1"/>
</dbReference>
<gene>
    <name evidence="2" type="ORF">E8E12_008802</name>
</gene>
<accession>A0A9P4WU27</accession>
<comment type="caution">
    <text evidence="2">The sequence shown here is derived from an EMBL/GenBank/DDBJ whole genome shotgun (WGS) entry which is preliminary data.</text>
</comment>
<evidence type="ECO:0000256" key="1">
    <source>
        <dbReference type="SAM" id="MobiDB-lite"/>
    </source>
</evidence>
<evidence type="ECO:0000313" key="2">
    <source>
        <dbReference type="EMBL" id="KAF3041752.1"/>
    </source>
</evidence>
<feature type="compositionally biased region" description="Basic and acidic residues" evidence="1">
    <location>
        <begin position="1"/>
        <end position="18"/>
    </location>
</feature>
<keyword evidence="3" id="KW-1185">Reference proteome</keyword>
<proteinExistence type="predicted"/>
<dbReference type="InterPro" id="IPR046347">
    <property type="entry name" value="bZIP_sf"/>
</dbReference>
<reference evidence="2" key="1">
    <citation type="submission" date="2019-04" db="EMBL/GenBank/DDBJ databases">
        <title>Sequencing of skin fungus with MAO and IRED activity.</title>
        <authorList>
            <person name="Marsaioli A.J."/>
            <person name="Bonatto J.M.C."/>
            <person name="Reis Junior O."/>
        </authorList>
    </citation>
    <scope>NUCLEOTIDE SEQUENCE</scope>
    <source>
        <strain evidence="2">28M1</strain>
    </source>
</reference>
<feature type="compositionally biased region" description="Polar residues" evidence="1">
    <location>
        <begin position="308"/>
        <end position="330"/>
    </location>
</feature>
<dbReference type="CDD" id="cd14688">
    <property type="entry name" value="bZIP_YAP"/>
    <property type="match status" value="1"/>
</dbReference>
<dbReference type="Proteomes" id="UP000758155">
    <property type="component" value="Unassembled WGS sequence"/>
</dbReference>
<dbReference type="AlphaFoldDB" id="A0A9P4WU27"/>
<dbReference type="OrthoDB" id="3555317at2759"/>
<evidence type="ECO:0000313" key="3">
    <source>
        <dbReference type="Proteomes" id="UP000758155"/>
    </source>
</evidence>